<keyword evidence="1" id="KW-0732">Signal</keyword>
<keyword evidence="2 3" id="KW-0378">Hydrolase</keyword>
<comment type="caution">
    <text evidence="3">The sequence shown here is derived from an EMBL/GenBank/DDBJ whole genome shotgun (WGS) entry which is preliminary data.</text>
</comment>
<dbReference type="RefSeq" id="WP_123694464.1">
    <property type="nucleotide sequence ID" value="NZ_AP019700.1"/>
</dbReference>
<dbReference type="InterPro" id="IPR029058">
    <property type="entry name" value="AB_hydrolase_fold"/>
</dbReference>
<evidence type="ECO:0000256" key="1">
    <source>
        <dbReference type="ARBA" id="ARBA00022729"/>
    </source>
</evidence>
<dbReference type="Proteomes" id="UP000278222">
    <property type="component" value="Unassembled WGS sequence"/>
</dbReference>
<evidence type="ECO:0000313" key="4">
    <source>
        <dbReference type="Proteomes" id="UP000278222"/>
    </source>
</evidence>
<organism evidence="3 4">
    <name type="scientific">Stella humosa</name>
    <dbReference type="NCBI Taxonomy" id="94"/>
    <lineage>
        <taxon>Bacteria</taxon>
        <taxon>Pseudomonadati</taxon>
        <taxon>Pseudomonadota</taxon>
        <taxon>Alphaproteobacteria</taxon>
        <taxon>Rhodospirillales</taxon>
        <taxon>Stellaceae</taxon>
        <taxon>Stella</taxon>
    </lineage>
</organism>
<keyword evidence="4" id="KW-1185">Reference proteome</keyword>
<dbReference type="SUPFAM" id="SSF53474">
    <property type="entry name" value="alpha/beta-Hydrolases"/>
    <property type="match status" value="1"/>
</dbReference>
<dbReference type="EMBL" id="RJKX01000017">
    <property type="protein sequence ID" value="ROP83324.1"/>
    <property type="molecule type" value="Genomic_DNA"/>
</dbReference>
<proteinExistence type="predicted"/>
<evidence type="ECO:0000256" key="2">
    <source>
        <dbReference type="ARBA" id="ARBA00022801"/>
    </source>
</evidence>
<dbReference type="PANTHER" id="PTHR43037:SF5">
    <property type="entry name" value="FERULOYL ESTERASE"/>
    <property type="match status" value="1"/>
</dbReference>
<dbReference type="Gene3D" id="3.40.50.1820">
    <property type="entry name" value="alpha/beta hydrolase"/>
    <property type="match status" value="1"/>
</dbReference>
<dbReference type="PANTHER" id="PTHR43037">
    <property type="entry name" value="UNNAMED PRODUCT-RELATED"/>
    <property type="match status" value="1"/>
</dbReference>
<dbReference type="GO" id="GO:0016787">
    <property type="term" value="F:hydrolase activity"/>
    <property type="evidence" value="ECO:0007669"/>
    <property type="project" value="UniProtKB-KW"/>
</dbReference>
<dbReference type="AlphaFoldDB" id="A0A3N1KTJ9"/>
<dbReference type="InterPro" id="IPR050955">
    <property type="entry name" value="Plant_Biomass_Hydrol_Est"/>
</dbReference>
<dbReference type="OrthoDB" id="332706at2"/>
<sequence>MTGTIERTREQAFYARGKTTIYACQADQRFSYCCYVPRAVEENPDRQFPLFVAVHGTGRLMTAYRDLFAEFAERHGVIVLAPLFPAGITGPNDLNSYKFIRAGDLHYDAVLLAMVEEAARRWPIDTRRFSLFGFSGGGHFAHRFFYLHPERLSAVSIGAPGVVTLLDFDHDFWVGVRDFEAVFGKAIDLEAMRRVAVHMIVGGDDTETWEITIRPDSPRWMPGADLAGADRQDRMRALKASFERHGIAVRHDTVPGVAHNGLAMVPLVEQFLADAMAAPLQKVG</sequence>
<protein>
    <submittedName>
        <fullName evidence="3">Alpha/beta hydrolase family protein DUF1100</fullName>
    </submittedName>
</protein>
<evidence type="ECO:0000313" key="3">
    <source>
        <dbReference type="EMBL" id="ROP83324.1"/>
    </source>
</evidence>
<accession>A0A3N1KTJ9</accession>
<reference evidence="3 4" key="1">
    <citation type="submission" date="2018-11" db="EMBL/GenBank/DDBJ databases">
        <title>Genomic Encyclopedia of Type Strains, Phase IV (KMG-IV): sequencing the most valuable type-strain genomes for metagenomic binning, comparative biology and taxonomic classification.</title>
        <authorList>
            <person name="Goeker M."/>
        </authorList>
    </citation>
    <scope>NUCLEOTIDE SEQUENCE [LARGE SCALE GENOMIC DNA]</scope>
    <source>
        <strain evidence="3 4">DSM 5900</strain>
    </source>
</reference>
<name>A0A3N1KTJ9_9PROT</name>
<gene>
    <name evidence="3" type="ORF">EDC65_4857</name>
</gene>